<keyword evidence="2 8" id="KW-0288">FMN</keyword>
<evidence type="ECO:0000256" key="8">
    <source>
        <dbReference type="HAMAP-Rule" id="MF_02115"/>
    </source>
</evidence>
<comment type="cofactor">
    <cofactor evidence="8">
        <name>a divalent metal cation</name>
        <dbReference type="ChEBI" id="CHEBI:60240"/>
    </cofactor>
</comment>
<feature type="binding site" evidence="8">
    <location>
        <begin position="9"/>
        <end position="10"/>
    </location>
    <ligand>
        <name>ATP</name>
        <dbReference type="ChEBI" id="CHEBI:30616"/>
    </ligand>
</feature>
<dbReference type="Proteomes" id="UP000730161">
    <property type="component" value="Unassembled WGS sequence"/>
</dbReference>
<dbReference type="NCBIfam" id="TIGR00125">
    <property type="entry name" value="cyt_tran_rel"/>
    <property type="match status" value="1"/>
</dbReference>
<dbReference type="InterPro" id="IPR014729">
    <property type="entry name" value="Rossmann-like_a/b/a_fold"/>
</dbReference>
<comment type="subunit">
    <text evidence="8">Homodimer.</text>
</comment>
<keyword evidence="3 8" id="KW-0808">Transferase</keyword>
<keyword evidence="7 8" id="KW-0067">ATP-binding</keyword>
<comment type="caution">
    <text evidence="10">The sequence shown here is derived from an EMBL/GenBank/DDBJ whole genome shotgun (WGS) entry which is preliminary data.</text>
</comment>
<dbReference type="EMBL" id="JWHL01000003">
    <property type="protein sequence ID" value="MBR1368564.1"/>
    <property type="molecule type" value="Genomic_DNA"/>
</dbReference>
<accession>A0A8J7W5A4</accession>
<name>A0A8J7W5A4_9EURY</name>
<evidence type="ECO:0000256" key="5">
    <source>
        <dbReference type="ARBA" id="ARBA00022741"/>
    </source>
</evidence>
<dbReference type="PANTHER" id="PTHR43793">
    <property type="entry name" value="FAD SYNTHASE"/>
    <property type="match status" value="1"/>
</dbReference>
<feature type="binding site" evidence="8">
    <location>
        <position position="119"/>
    </location>
    <ligand>
        <name>ATP</name>
        <dbReference type="ChEBI" id="CHEBI:30616"/>
    </ligand>
</feature>
<dbReference type="RefSeq" id="WP_211530197.1">
    <property type="nucleotide sequence ID" value="NZ_JWHL01000003.1"/>
</dbReference>
<dbReference type="OrthoDB" id="1912at2157"/>
<comment type="function">
    <text evidence="8">Catalyzes the transfer of the AMP portion of ATP to flavin mononucleotide (FMN) to produce flavin adenine dinucleotide (FAD) coenzyme.</text>
</comment>
<comment type="pathway">
    <text evidence="8">Cofactor biosynthesis; FAD biosynthesis; FAD from FMN: step 1/1.</text>
</comment>
<evidence type="ECO:0000256" key="2">
    <source>
        <dbReference type="ARBA" id="ARBA00022643"/>
    </source>
</evidence>
<dbReference type="Pfam" id="PF01467">
    <property type="entry name" value="CTP_transf_like"/>
    <property type="match status" value="1"/>
</dbReference>
<evidence type="ECO:0000256" key="1">
    <source>
        <dbReference type="ARBA" id="ARBA00022630"/>
    </source>
</evidence>
<dbReference type="GO" id="GO:0006747">
    <property type="term" value="P:FAD biosynthetic process"/>
    <property type="evidence" value="ECO:0007669"/>
    <property type="project" value="UniProtKB-UniRule"/>
</dbReference>
<dbReference type="AlphaFoldDB" id="A0A8J7W5A4"/>
<reference evidence="10" key="1">
    <citation type="submission" date="2014-12" db="EMBL/GenBank/DDBJ databases">
        <authorList>
            <person name="Huang H.-H."/>
            <person name="Chen S.-C."/>
            <person name="Lai M.-C."/>
        </authorList>
    </citation>
    <scope>NUCLEOTIDE SEQUENCE</scope>
    <source>
        <strain evidence="10">K1F9705b</strain>
    </source>
</reference>
<dbReference type="HAMAP" id="MF_02115">
    <property type="entry name" value="FAD_synth_arch"/>
    <property type="match status" value="1"/>
</dbReference>
<keyword evidence="4 8" id="KW-0548">Nucleotidyltransferase</keyword>
<dbReference type="GO" id="GO:0046444">
    <property type="term" value="P:FMN metabolic process"/>
    <property type="evidence" value="ECO:0007669"/>
    <property type="project" value="UniProtKB-UniRule"/>
</dbReference>
<dbReference type="GO" id="GO:0005524">
    <property type="term" value="F:ATP binding"/>
    <property type="evidence" value="ECO:0007669"/>
    <property type="project" value="UniProtKB-UniRule"/>
</dbReference>
<dbReference type="InterPro" id="IPR050385">
    <property type="entry name" value="Archaeal_FAD_synthase"/>
</dbReference>
<keyword evidence="11" id="KW-1185">Reference proteome</keyword>
<dbReference type="GO" id="GO:0003919">
    <property type="term" value="F:FMN adenylyltransferase activity"/>
    <property type="evidence" value="ECO:0007669"/>
    <property type="project" value="UniProtKB-UniRule"/>
</dbReference>
<dbReference type="InterPro" id="IPR004821">
    <property type="entry name" value="Cyt_trans-like"/>
</dbReference>
<dbReference type="InterPro" id="IPR024902">
    <property type="entry name" value="FAD_synth_RibL"/>
</dbReference>
<keyword evidence="6 8" id="KW-0274">FAD</keyword>
<evidence type="ECO:0000313" key="11">
    <source>
        <dbReference type="Proteomes" id="UP000730161"/>
    </source>
</evidence>
<protein>
    <recommendedName>
        <fullName evidence="8">FAD synthase</fullName>
        <ecNumber evidence="8">2.7.7.2</ecNumber>
    </recommendedName>
    <alternativeName>
        <fullName evidence="8">FMN adenylyltransferase</fullName>
    </alternativeName>
    <alternativeName>
        <fullName evidence="8">Flavin adenine dinucleotide synthase</fullName>
    </alternativeName>
</protein>
<dbReference type="PANTHER" id="PTHR43793:SF1">
    <property type="entry name" value="FAD SYNTHASE"/>
    <property type="match status" value="1"/>
</dbReference>
<comment type="similarity">
    <text evidence="8">Belongs to the archaeal FAD synthase family.</text>
</comment>
<feature type="domain" description="Cytidyltransferase-like" evidence="9">
    <location>
        <begin position="6"/>
        <end position="133"/>
    </location>
</feature>
<keyword evidence="1 8" id="KW-0285">Flavoprotein</keyword>
<dbReference type="SUPFAM" id="SSF52374">
    <property type="entry name" value="Nucleotidylyl transferase"/>
    <property type="match status" value="1"/>
</dbReference>
<organism evidence="10 11">
    <name type="scientific">Methanocalculus chunghsingensis</name>
    <dbReference type="NCBI Taxonomy" id="156457"/>
    <lineage>
        <taxon>Archaea</taxon>
        <taxon>Methanobacteriati</taxon>
        <taxon>Methanobacteriota</taxon>
        <taxon>Stenosarchaea group</taxon>
        <taxon>Methanomicrobia</taxon>
        <taxon>Methanomicrobiales</taxon>
        <taxon>Methanocalculaceae</taxon>
        <taxon>Methanocalculus</taxon>
    </lineage>
</organism>
<feature type="binding site" evidence="8">
    <location>
        <begin position="14"/>
        <end position="17"/>
    </location>
    <ligand>
        <name>ATP</name>
        <dbReference type="ChEBI" id="CHEBI:30616"/>
    </ligand>
</feature>
<keyword evidence="5 8" id="KW-0547">Nucleotide-binding</keyword>
<evidence type="ECO:0000256" key="6">
    <source>
        <dbReference type="ARBA" id="ARBA00022827"/>
    </source>
</evidence>
<evidence type="ECO:0000256" key="4">
    <source>
        <dbReference type="ARBA" id="ARBA00022695"/>
    </source>
</evidence>
<sequence length="144" mass="16302">MTRVVATGTFDIIHPGHLFYLAESKALGDELWVIVARDENVRHKPKPIIPEDQRLRMVLGLKPVDHAVLGDKTDKFQPIRDIAPDIITIGCNQRFAPESLEAELRSHGFEIPVVRIDEYRGCELCSSSKIIERALMQRGHPPSR</sequence>
<feature type="binding site" evidence="8">
    <location>
        <position position="92"/>
    </location>
    <ligand>
        <name>ATP</name>
        <dbReference type="ChEBI" id="CHEBI:30616"/>
    </ligand>
</feature>
<evidence type="ECO:0000259" key="9">
    <source>
        <dbReference type="Pfam" id="PF01467"/>
    </source>
</evidence>
<evidence type="ECO:0000256" key="7">
    <source>
        <dbReference type="ARBA" id="ARBA00022840"/>
    </source>
</evidence>
<dbReference type="UniPathway" id="UPA00277">
    <property type="reaction ID" value="UER00407"/>
</dbReference>
<gene>
    <name evidence="8" type="primary">ribL</name>
    <name evidence="10" type="ORF">RJ53_03220</name>
</gene>
<comment type="catalytic activity">
    <reaction evidence="8">
        <text>FMN + ATP + H(+) = FAD + diphosphate</text>
        <dbReference type="Rhea" id="RHEA:17237"/>
        <dbReference type="ChEBI" id="CHEBI:15378"/>
        <dbReference type="ChEBI" id="CHEBI:30616"/>
        <dbReference type="ChEBI" id="CHEBI:33019"/>
        <dbReference type="ChEBI" id="CHEBI:57692"/>
        <dbReference type="ChEBI" id="CHEBI:58210"/>
        <dbReference type="EC" id="2.7.7.2"/>
    </reaction>
</comment>
<dbReference type="EC" id="2.7.7.2" evidence="8"/>
<proteinExistence type="inferred from homology"/>
<dbReference type="Gene3D" id="3.40.50.620">
    <property type="entry name" value="HUPs"/>
    <property type="match status" value="1"/>
</dbReference>
<evidence type="ECO:0000313" key="10">
    <source>
        <dbReference type="EMBL" id="MBR1368564.1"/>
    </source>
</evidence>
<evidence type="ECO:0000256" key="3">
    <source>
        <dbReference type="ARBA" id="ARBA00022679"/>
    </source>
</evidence>